<dbReference type="Proteomes" id="UP001266305">
    <property type="component" value="Unassembled WGS sequence"/>
</dbReference>
<evidence type="ECO:0000256" key="1">
    <source>
        <dbReference type="SAM" id="MobiDB-lite"/>
    </source>
</evidence>
<comment type="caution">
    <text evidence="2">The sequence shown here is derived from an EMBL/GenBank/DDBJ whole genome shotgun (WGS) entry which is preliminary data.</text>
</comment>
<name>A0ABQ9VW37_SAGOE</name>
<keyword evidence="3" id="KW-1185">Reference proteome</keyword>
<evidence type="ECO:0000313" key="3">
    <source>
        <dbReference type="Proteomes" id="UP001266305"/>
    </source>
</evidence>
<dbReference type="EMBL" id="JASSZA010000004">
    <property type="protein sequence ID" value="KAK2113064.1"/>
    <property type="molecule type" value="Genomic_DNA"/>
</dbReference>
<gene>
    <name evidence="2" type="ORF">P7K49_007330</name>
</gene>
<sequence length="99" mass="10796">MLSSDAVRDQATGPKSSAEISSLEIMEHLKAFDDEINAFLDNMFGPRGMQDPGTPPLDMQDPGRTPLDMQDPGPVPLVRHVGPRTPFMRHAGPRTLSLS</sequence>
<protein>
    <submittedName>
        <fullName evidence="2">Uncharacterized protein</fullName>
    </submittedName>
</protein>
<feature type="region of interest" description="Disordered" evidence="1">
    <location>
        <begin position="42"/>
        <end position="99"/>
    </location>
</feature>
<organism evidence="2 3">
    <name type="scientific">Saguinus oedipus</name>
    <name type="common">Cotton-top tamarin</name>
    <name type="synonym">Oedipomidas oedipus</name>
    <dbReference type="NCBI Taxonomy" id="9490"/>
    <lineage>
        <taxon>Eukaryota</taxon>
        <taxon>Metazoa</taxon>
        <taxon>Chordata</taxon>
        <taxon>Craniata</taxon>
        <taxon>Vertebrata</taxon>
        <taxon>Euteleostomi</taxon>
        <taxon>Mammalia</taxon>
        <taxon>Eutheria</taxon>
        <taxon>Euarchontoglires</taxon>
        <taxon>Primates</taxon>
        <taxon>Haplorrhini</taxon>
        <taxon>Platyrrhini</taxon>
        <taxon>Cebidae</taxon>
        <taxon>Callitrichinae</taxon>
        <taxon>Saguinus</taxon>
    </lineage>
</organism>
<evidence type="ECO:0000313" key="2">
    <source>
        <dbReference type="EMBL" id="KAK2113064.1"/>
    </source>
</evidence>
<accession>A0ABQ9VW37</accession>
<feature type="region of interest" description="Disordered" evidence="1">
    <location>
        <begin position="1"/>
        <end position="20"/>
    </location>
</feature>
<reference evidence="2 3" key="1">
    <citation type="submission" date="2023-05" db="EMBL/GenBank/DDBJ databases">
        <title>B98-5 Cell Line De Novo Hybrid Assembly: An Optical Mapping Approach.</title>
        <authorList>
            <person name="Kananen K."/>
            <person name="Auerbach J.A."/>
            <person name="Kautto E."/>
            <person name="Blachly J.S."/>
        </authorList>
    </citation>
    <scope>NUCLEOTIDE SEQUENCE [LARGE SCALE GENOMIC DNA]</scope>
    <source>
        <strain evidence="2">B95-8</strain>
        <tissue evidence="2">Cell line</tissue>
    </source>
</reference>
<proteinExistence type="predicted"/>